<feature type="region of interest" description="Disordered" evidence="1">
    <location>
        <begin position="261"/>
        <end position="300"/>
    </location>
</feature>
<feature type="compositionally biased region" description="Low complexity" evidence="1">
    <location>
        <begin position="140"/>
        <end position="151"/>
    </location>
</feature>
<feature type="region of interest" description="Disordered" evidence="1">
    <location>
        <begin position="54"/>
        <end position="210"/>
    </location>
</feature>
<name>A0A9W4GY61_9ACTN</name>
<gene>
    <name evidence="2" type="ORF">SBRY_20418</name>
</gene>
<dbReference type="EMBL" id="CAJVAX010000012">
    <property type="protein sequence ID" value="CAG7627962.1"/>
    <property type="molecule type" value="Genomic_DNA"/>
</dbReference>
<feature type="compositionally biased region" description="Basic residues" evidence="1">
    <location>
        <begin position="101"/>
        <end position="116"/>
    </location>
</feature>
<dbReference type="Proteomes" id="UP001153328">
    <property type="component" value="Unassembled WGS sequence"/>
</dbReference>
<evidence type="ECO:0000313" key="3">
    <source>
        <dbReference type="Proteomes" id="UP001153328"/>
    </source>
</evidence>
<comment type="caution">
    <text evidence="2">The sequence shown here is derived from an EMBL/GenBank/DDBJ whole genome shotgun (WGS) entry which is preliminary data.</text>
</comment>
<proteinExistence type="predicted"/>
<protein>
    <submittedName>
        <fullName evidence="2">Uncharacterized protein</fullName>
    </submittedName>
</protein>
<organism evidence="2 3">
    <name type="scientific">Actinacidiphila bryophytorum</name>
    <dbReference type="NCBI Taxonomy" id="1436133"/>
    <lineage>
        <taxon>Bacteria</taxon>
        <taxon>Bacillati</taxon>
        <taxon>Actinomycetota</taxon>
        <taxon>Actinomycetes</taxon>
        <taxon>Kitasatosporales</taxon>
        <taxon>Streptomycetaceae</taxon>
        <taxon>Actinacidiphila</taxon>
    </lineage>
</organism>
<keyword evidence="3" id="KW-1185">Reference proteome</keyword>
<sequence length="300" mass="33057">MYGGGSVYIRARSPYTRAVWGVGHEATWGERSGIWAAGDQGRRDGVAAGLRAEQCGRRDAAGPRAQPCRRRRRLVPDGSAAGRAADRRPHGAAEGPGRAAAARRRRDHRRRRTHGRLGRDRRGPRGQGERPGLPPGGSGRAARLRPGALPRQCAGRGPPQDRALRHPAGALPRCPRRLQGGHRRRGPPLRRRHPGDRRRRPDPHGIANRGRFGRSSVLLSRFDPAISVTGVTYSAHTKRPFIHGLCMKGRPLVIPSIGRGSHTKQLSEFPPPYCTGDRRPPRPLRMRSVDGVFDPQNRHL</sequence>
<reference evidence="2" key="1">
    <citation type="submission" date="2021-06" db="EMBL/GenBank/DDBJ databases">
        <authorList>
            <person name="Arsene-Ploetze F."/>
        </authorList>
    </citation>
    <scope>NUCLEOTIDE SEQUENCE</scope>
    <source>
        <strain evidence="2">SBRY1</strain>
    </source>
</reference>
<evidence type="ECO:0000313" key="2">
    <source>
        <dbReference type="EMBL" id="CAG7627962.1"/>
    </source>
</evidence>
<accession>A0A9W4GY61</accession>
<feature type="compositionally biased region" description="Basic residues" evidence="1">
    <location>
        <begin position="174"/>
        <end position="201"/>
    </location>
</feature>
<evidence type="ECO:0000256" key="1">
    <source>
        <dbReference type="SAM" id="MobiDB-lite"/>
    </source>
</evidence>
<dbReference type="AlphaFoldDB" id="A0A9W4GY61"/>